<protein>
    <recommendedName>
        <fullName evidence="3">BppU N-terminal domain-containing protein</fullName>
    </recommendedName>
</protein>
<proteinExistence type="predicted"/>
<name>A0ABS7D2B2_9BACL</name>
<dbReference type="EMBL" id="JAHZIJ010000002">
    <property type="protein sequence ID" value="MBW7474079.1"/>
    <property type="molecule type" value="Genomic_DNA"/>
</dbReference>
<evidence type="ECO:0008006" key="3">
    <source>
        <dbReference type="Google" id="ProtNLM"/>
    </source>
</evidence>
<reference evidence="1 2" key="1">
    <citation type="submission" date="2021-07" db="EMBL/GenBank/DDBJ databases">
        <title>Paenibacillus radiodurans sp. nov., isolated from the southeastern edge of Tengger Desert.</title>
        <authorList>
            <person name="Zhang G."/>
        </authorList>
    </citation>
    <scope>NUCLEOTIDE SEQUENCE [LARGE SCALE GENOMIC DNA]</scope>
    <source>
        <strain evidence="1 2">DT7-4</strain>
    </source>
</reference>
<comment type="caution">
    <text evidence="1">The sequence shown here is derived from an EMBL/GenBank/DDBJ whole genome shotgun (WGS) entry which is preliminary data.</text>
</comment>
<accession>A0ABS7D2B2</accession>
<evidence type="ECO:0000313" key="1">
    <source>
        <dbReference type="EMBL" id="MBW7474079.1"/>
    </source>
</evidence>
<keyword evidence="2" id="KW-1185">Reference proteome</keyword>
<dbReference type="RefSeq" id="WP_219871328.1">
    <property type="nucleotide sequence ID" value="NZ_JAHZIJ010000002.1"/>
</dbReference>
<gene>
    <name evidence="1" type="ORF">K0T92_04940</name>
</gene>
<dbReference type="Proteomes" id="UP000812277">
    <property type="component" value="Unassembled WGS sequence"/>
</dbReference>
<evidence type="ECO:0000313" key="2">
    <source>
        <dbReference type="Proteomes" id="UP000812277"/>
    </source>
</evidence>
<organism evidence="1 2">
    <name type="scientific">Paenibacillus oenotherae</name>
    <dbReference type="NCBI Taxonomy" id="1435645"/>
    <lineage>
        <taxon>Bacteria</taxon>
        <taxon>Bacillati</taxon>
        <taxon>Bacillota</taxon>
        <taxon>Bacilli</taxon>
        <taxon>Bacillales</taxon>
        <taxon>Paenibacillaceae</taxon>
        <taxon>Paenibacillus</taxon>
    </lineage>
</organism>
<sequence>MPSLQTNLEYNDKSIIIWRKGTAEDPYKPRADSLPIINGLITLLEIPSETHKVQISGFTEVAHELYRKKVSLEENEFLVDYANGSIQFHPMHEGVTLVSNYLGKGKILYPASRIYAMVQRNPDIVITLQDYIDSLSTLSLELNLKLVEINNAISDAVQAATSANIAADNAAEAAFSAEQAAQTALDAAASTVVIRQDSVDEFDDLLTTYPSPENGWQVTLNTTGDVYRYDGVVSHQWINIGNLLGGTIPYVSENSDGLLHKEDYRNFVLRTVVFQFPRILSQGVQNALIKIPFDGIITKAYSSCSESGLSAPIELSIEKVAGAEFSNNGVWDNLLAQNLIIPAGMKESNLPVIGDIEVNQGDYFRINVLQLDNNIRGVTVQIDINTKYTATN</sequence>